<feature type="compositionally biased region" description="Acidic residues" evidence="1">
    <location>
        <begin position="83"/>
        <end position="94"/>
    </location>
</feature>
<evidence type="ECO:0008006" key="4">
    <source>
        <dbReference type="Google" id="ProtNLM"/>
    </source>
</evidence>
<evidence type="ECO:0000256" key="1">
    <source>
        <dbReference type="SAM" id="MobiDB-lite"/>
    </source>
</evidence>
<organism evidence="2 3">
    <name type="scientific">Anaerococcus nagyae</name>
    <dbReference type="NCBI Taxonomy" id="1755241"/>
    <lineage>
        <taxon>Bacteria</taxon>
        <taxon>Bacillati</taxon>
        <taxon>Bacillota</taxon>
        <taxon>Tissierellia</taxon>
        <taxon>Tissierellales</taxon>
        <taxon>Peptoniphilaceae</taxon>
        <taxon>Anaerococcus</taxon>
    </lineage>
</organism>
<comment type="caution">
    <text evidence="2">The sequence shown here is derived from an EMBL/GenBank/DDBJ whole genome shotgun (WGS) entry which is preliminary data.</text>
</comment>
<dbReference type="OrthoDB" id="1690982at2"/>
<sequence length="94" mass="10453">MTENKKEKDTIIDPQTGKESEASQFEGDKNLEKNVKNNKETNGGDDPDVKFTTDTEYRNTTIDEAGQVSAPSAEGRRTRVDEISENPSEDSDNN</sequence>
<gene>
    <name evidence="2" type="ORF">DXA39_05160</name>
</gene>
<proteinExistence type="predicted"/>
<keyword evidence="3" id="KW-1185">Reference proteome</keyword>
<evidence type="ECO:0000313" key="2">
    <source>
        <dbReference type="EMBL" id="RGB76560.1"/>
    </source>
</evidence>
<feature type="region of interest" description="Disordered" evidence="1">
    <location>
        <begin position="1"/>
        <end position="94"/>
    </location>
</feature>
<feature type="compositionally biased region" description="Basic and acidic residues" evidence="1">
    <location>
        <begin position="1"/>
        <end position="39"/>
    </location>
</feature>
<dbReference type="AlphaFoldDB" id="A0A3E2TIN9"/>
<name>A0A3E2TIN9_9FIRM</name>
<feature type="compositionally biased region" description="Basic and acidic residues" evidence="1">
    <location>
        <begin position="47"/>
        <end position="57"/>
    </location>
</feature>
<accession>A0A3E2TIN9</accession>
<reference evidence="2 3" key="1">
    <citation type="submission" date="2018-08" db="EMBL/GenBank/DDBJ databases">
        <title>A genome reference for cultivated species of the human gut microbiota.</title>
        <authorList>
            <person name="Zou Y."/>
            <person name="Xue W."/>
            <person name="Luo G."/>
        </authorList>
    </citation>
    <scope>NUCLEOTIDE SEQUENCE [LARGE SCALE GENOMIC DNA]</scope>
    <source>
        <strain evidence="2 3">OF01-3</strain>
    </source>
</reference>
<protein>
    <recommendedName>
        <fullName evidence="4">Elastin-binding protein EbpS</fullName>
    </recommendedName>
</protein>
<dbReference type="Proteomes" id="UP000261011">
    <property type="component" value="Unassembled WGS sequence"/>
</dbReference>
<dbReference type="EMBL" id="QVEU01000003">
    <property type="protein sequence ID" value="RGB76560.1"/>
    <property type="molecule type" value="Genomic_DNA"/>
</dbReference>
<evidence type="ECO:0000313" key="3">
    <source>
        <dbReference type="Proteomes" id="UP000261011"/>
    </source>
</evidence>
<dbReference type="RefSeq" id="WP_117521653.1">
    <property type="nucleotide sequence ID" value="NZ_AP031484.1"/>
</dbReference>